<keyword evidence="3" id="KW-1185">Reference proteome</keyword>
<dbReference type="AlphaFoldDB" id="A0A484BUV5"/>
<evidence type="ECO:0000259" key="1">
    <source>
        <dbReference type="PROSITE" id="PS50191"/>
    </source>
</evidence>
<dbReference type="KEGG" id="dnv:108659054"/>
<dbReference type="Proteomes" id="UP000295192">
    <property type="component" value="Unassembled WGS sequence"/>
</dbReference>
<dbReference type="PANTHER" id="PTHR10174">
    <property type="entry name" value="ALPHA-TOCOPHEROL TRANSFER PROTEIN-RELATED"/>
    <property type="match status" value="1"/>
</dbReference>
<dbReference type="Pfam" id="PF00650">
    <property type="entry name" value="CRAL_TRIO"/>
    <property type="match status" value="1"/>
</dbReference>
<comment type="caution">
    <text evidence="2">The sequence shown here is derived from an EMBL/GenBank/DDBJ whole genome shotgun (WGS) entry which is preliminary data.</text>
</comment>
<dbReference type="SMART" id="SM00516">
    <property type="entry name" value="SEC14"/>
    <property type="match status" value="1"/>
</dbReference>
<accession>A0A484BUV5</accession>
<dbReference type="InterPro" id="IPR036865">
    <property type="entry name" value="CRAL-TRIO_dom_sf"/>
</dbReference>
<feature type="domain" description="CRAL-TRIO" evidence="1">
    <location>
        <begin position="94"/>
        <end position="254"/>
    </location>
</feature>
<dbReference type="GO" id="GO:0016020">
    <property type="term" value="C:membrane"/>
    <property type="evidence" value="ECO:0007669"/>
    <property type="project" value="TreeGrafter"/>
</dbReference>
<dbReference type="PROSITE" id="PS50191">
    <property type="entry name" value="CRAL_TRIO"/>
    <property type="match status" value="1"/>
</dbReference>
<dbReference type="OrthoDB" id="6682367at2759"/>
<name>A0A484BUV5_DRONA</name>
<dbReference type="InterPro" id="IPR001251">
    <property type="entry name" value="CRAL-TRIO_dom"/>
</dbReference>
<dbReference type="Gene3D" id="1.20.5.1200">
    <property type="entry name" value="Alpha-tocopherol transfer"/>
    <property type="match status" value="1"/>
</dbReference>
<proteinExistence type="predicted"/>
<evidence type="ECO:0000313" key="3">
    <source>
        <dbReference type="Proteomes" id="UP000295192"/>
    </source>
</evidence>
<dbReference type="Gene3D" id="1.10.8.20">
    <property type="entry name" value="N-terminal domain of phosphatidylinositol transfer protein sec14p"/>
    <property type="match status" value="1"/>
</dbReference>
<dbReference type="STRING" id="7232.A0A484BUV5"/>
<dbReference type="Gene3D" id="3.40.525.10">
    <property type="entry name" value="CRAL-TRIO lipid binding domain"/>
    <property type="match status" value="1"/>
</dbReference>
<reference evidence="2 3" key="1">
    <citation type="journal article" date="2019" name="J. Hered.">
        <title>An Improved Genome Assembly for Drosophila navojoa, the Basal Species in the mojavensis Cluster.</title>
        <authorList>
            <person name="Vanderlinde T."/>
            <person name="Dupim E.G."/>
            <person name="Nazario-Yepiz N.O."/>
            <person name="Carvalho A.B."/>
        </authorList>
    </citation>
    <scope>NUCLEOTIDE SEQUENCE [LARGE SCALE GENOMIC DNA]</scope>
    <source>
        <strain evidence="2">Navoj_Jal97</strain>
        <tissue evidence="2">Whole organism</tissue>
    </source>
</reference>
<dbReference type="SUPFAM" id="SSF46938">
    <property type="entry name" value="CRAL/TRIO N-terminal domain"/>
    <property type="match status" value="1"/>
</dbReference>
<dbReference type="GO" id="GO:1902936">
    <property type="term" value="F:phosphatidylinositol bisphosphate binding"/>
    <property type="evidence" value="ECO:0007669"/>
    <property type="project" value="TreeGrafter"/>
</dbReference>
<dbReference type="OMA" id="CARGIVA"/>
<protein>
    <recommendedName>
        <fullName evidence="1">CRAL-TRIO domain-containing protein</fullName>
    </recommendedName>
</protein>
<sequence length="283" mass="33002">MDSYENSIDADLPDFNVLLKEEDDSIEKKEQLQVQELSDWLDANPYINGCKAYDSLHFFLRTCKFDVERAKMKLKTFYQMRAERTEWFDNCDPMLPEIQELLTLGVFLPVDGVDDQQRKVVIIRTAAHDPKRHSQNNVFKTSKMILDLLLKFEPDNCARGIVAIMDMQGVQLGHALQLNPKLIKRSVESWTAYPCQPKILEFTNAPRHVNLFLNTFRVFMTTKIRSRVVVRREGTMVKCKQLPMDLGGQGPSYKELAMKWKRLLEQNADFYVEQGKYKSLVKR</sequence>
<dbReference type="EMBL" id="LSRL02000004">
    <property type="protein sequence ID" value="TDG52444.1"/>
    <property type="molecule type" value="Genomic_DNA"/>
</dbReference>
<organism evidence="2 3">
    <name type="scientific">Drosophila navojoa</name>
    <name type="common">Fruit fly</name>
    <dbReference type="NCBI Taxonomy" id="7232"/>
    <lineage>
        <taxon>Eukaryota</taxon>
        <taxon>Metazoa</taxon>
        <taxon>Ecdysozoa</taxon>
        <taxon>Arthropoda</taxon>
        <taxon>Hexapoda</taxon>
        <taxon>Insecta</taxon>
        <taxon>Pterygota</taxon>
        <taxon>Neoptera</taxon>
        <taxon>Endopterygota</taxon>
        <taxon>Diptera</taxon>
        <taxon>Brachycera</taxon>
        <taxon>Muscomorpha</taxon>
        <taxon>Ephydroidea</taxon>
        <taxon>Drosophilidae</taxon>
        <taxon>Drosophila</taxon>
    </lineage>
</organism>
<gene>
    <name evidence="2" type="ORF">AWZ03_001274</name>
</gene>
<dbReference type="CDD" id="cd00170">
    <property type="entry name" value="SEC14"/>
    <property type="match status" value="1"/>
</dbReference>
<dbReference type="SUPFAM" id="SSF52087">
    <property type="entry name" value="CRAL/TRIO domain"/>
    <property type="match status" value="1"/>
</dbReference>
<dbReference type="InterPro" id="IPR036273">
    <property type="entry name" value="CRAL/TRIO_N_dom_sf"/>
</dbReference>
<dbReference type="PANTHER" id="PTHR10174:SF224">
    <property type="entry name" value="RETINOL-BINDING PROTEIN PINTA"/>
    <property type="match status" value="1"/>
</dbReference>
<evidence type="ECO:0000313" key="2">
    <source>
        <dbReference type="EMBL" id="TDG52444.1"/>
    </source>
</evidence>